<feature type="signal peptide" evidence="4">
    <location>
        <begin position="1"/>
        <end position="19"/>
    </location>
</feature>
<accession>A0AAJ0MBW1</accession>
<dbReference type="Gene3D" id="3.20.20.80">
    <property type="entry name" value="Glycosidases"/>
    <property type="match status" value="1"/>
</dbReference>
<dbReference type="AlphaFoldDB" id="A0AAJ0MBW1"/>
<keyword evidence="3 6" id="KW-0378">Hydrolase</keyword>
<evidence type="ECO:0000259" key="5">
    <source>
        <dbReference type="Pfam" id="PF14587"/>
    </source>
</evidence>
<protein>
    <submittedName>
        <fullName evidence="6">Glycoside hydrolase family 30 protein</fullName>
    </submittedName>
</protein>
<reference evidence="6" key="2">
    <citation type="submission" date="2023-06" db="EMBL/GenBank/DDBJ databases">
        <authorList>
            <consortium name="Lawrence Berkeley National Laboratory"/>
            <person name="Haridas S."/>
            <person name="Hensen N."/>
            <person name="Bonometti L."/>
            <person name="Westerberg I."/>
            <person name="Brannstrom I.O."/>
            <person name="Guillou S."/>
            <person name="Cros-Aarteil S."/>
            <person name="Calhoun S."/>
            <person name="Kuo A."/>
            <person name="Mondo S."/>
            <person name="Pangilinan J."/>
            <person name="Riley R."/>
            <person name="Labutti K."/>
            <person name="Andreopoulos B."/>
            <person name="Lipzen A."/>
            <person name="Chen C."/>
            <person name="Yanf M."/>
            <person name="Daum C."/>
            <person name="Ng V."/>
            <person name="Clum A."/>
            <person name="Steindorff A."/>
            <person name="Ohm R."/>
            <person name="Martin F."/>
            <person name="Silar P."/>
            <person name="Natvig D."/>
            <person name="Lalanne C."/>
            <person name="Gautier V."/>
            <person name="Ament-Velasquez S.L."/>
            <person name="Kruys A."/>
            <person name="Hutchinson M.I."/>
            <person name="Powell A.J."/>
            <person name="Barry K."/>
            <person name="Miller A.N."/>
            <person name="Grigoriev I.V."/>
            <person name="Debuchy R."/>
            <person name="Gladieux P."/>
            <person name="Thoren M.H."/>
            <person name="Johannesson H."/>
        </authorList>
    </citation>
    <scope>NUCLEOTIDE SEQUENCE</scope>
    <source>
        <strain evidence="6">CBS 955.72</strain>
    </source>
</reference>
<evidence type="ECO:0000313" key="7">
    <source>
        <dbReference type="Proteomes" id="UP001275084"/>
    </source>
</evidence>
<keyword evidence="7" id="KW-1185">Reference proteome</keyword>
<dbReference type="InterPro" id="IPR039514">
    <property type="entry name" value="6GAL-like"/>
</dbReference>
<feature type="chain" id="PRO_5042490287" evidence="4">
    <location>
        <begin position="20"/>
        <end position="520"/>
    </location>
</feature>
<name>A0AAJ0MBW1_9PEZI</name>
<dbReference type="InterPro" id="IPR017853">
    <property type="entry name" value="GH"/>
</dbReference>
<dbReference type="Proteomes" id="UP001275084">
    <property type="component" value="Unassembled WGS sequence"/>
</dbReference>
<evidence type="ECO:0000256" key="3">
    <source>
        <dbReference type="ARBA" id="ARBA00022801"/>
    </source>
</evidence>
<dbReference type="GO" id="GO:0016020">
    <property type="term" value="C:membrane"/>
    <property type="evidence" value="ECO:0007669"/>
    <property type="project" value="GOC"/>
</dbReference>
<dbReference type="Pfam" id="PF14587">
    <property type="entry name" value="Glyco_hydr_30_2"/>
    <property type="match status" value="1"/>
</dbReference>
<keyword evidence="2 4" id="KW-0732">Signal</keyword>
<gene>
    <name evidence="6" type="ORF">B0T25DRAFT_569656</name>
</gene>
<dbReference type="InterPro" id="IPR001139">
    <property type="entry name" value="Glyco_hydro_30"/>
</dbReference>
<dbReference type="Gene3D" id="2.60.40.1180">
    <property type="entry name" value="Golgi alpha-mannosidase II"/>
    <property type="match status" value="1"/>
</dbReference>
<comment type="caution">
    <text evidence="6">The sequence shown here is derived from an EMBL/GenBank/DDBJ whole genome shotgun (WGS) entry which is preliminary data.</text>
</comment>
<dbReference type="PANTHER" id="PTHR11069:SF23">
    <property type="entry name" value="LYSOSOMAL ACID GLUCOSYLCERAMIDASE"/>
    <property type="match status" value="1"/>
</dbReference>
<evidence type="ECO:0000256" key="4">
    <source>
        <dbReference type="SAM" id="SignalP"/>
    </source>
</evidence>
<dbReference type="InterPro" id="IPR013780">
    <property type="entry name" value="Glyco_hydro_b"/>
</dbReference>
<dbReference type="GO" id="GO:0004348">
    <property type="term" value="F:glucosylceramidase activity"/>
    <property type="evidence" value="ECO:0007669"/>
    <property type="project" value="InterPro"/>
</dbReference>
<dbReference type="PANTHER" id="PTHR11069">
    <property type="entry name" value="GLUCOSYLCERAMIDASE"/>
    <property type="match status" value="1"/>
</dbReference>
<dbReference type="SUPFAM" id="SSF51445">
    <property type="entry name" value="(Trans)glycosidases"/>
    <property type="match status" value="1"/>
</dbReference>
<organism evidence="6 7">
    <name type="scientific">Lasiosphaeria hispida</name>
    <dbReference type="NCBI Taxonomy" id="260671"/>
    <lineage>
        <taxon>Eukaryota</taxon>
        <taxon>Fungi</taxon>
        <taxon>Dikarya</taxon>
        <taxon>Ascomycota</taxon>
        <taxon>Pezizomycotina</taxon>
        <taxon>Sordariomycetes</taxon>
        <taxon>Sordariomycetidae</taxon>
        <taxon>Sordariales</taxon>
        <taxon>Lasiosphaeriaceae</taxon>
        <taxon>Lasiosphaeria</taxon>
    </lineage>
</organism>
<evidence type="ECO:0000256" key="1">
    <source>
        <dbReference type="ARBA" id="ARBA00005382"/>
    </source>
</evidence>
<proteinExistence type="inferred from homology"/>
<comment type="similarity">
    <text evidence="1">Belongs to the glycosyl hydrolase 30 family.</text>
</comment>
<feature type="domain" description="Endo-beta-1,6-galactanase-like" evidence="5">
    <location>
        <begin position="33"/>
        <end position="244"/>
    </location>
</feature>
<dbReference type="EMBL" id="JAUIQD010000005">
    <property type="protein sequence ID" value="KAK3348997.1"/>
    <property type="molecule type" value="Genomic_DNA"/>
</dbReference>
<reference evidence="6" key="1">
    <citation type="journal article" date="2023" name="Mol. Phylogenet. Evol.">
        <title>Genome-scale phylogeny and comparative genomics of the fungal order Sordariales.</title>
        <authorList>
            <person name="Hensen N."/>
            <person name="Bonometti L."/>
            <person name="Westerberg I."/>
            <person name="Brannstrom I.O."/>
            <person name="Guillou S."/>
            <person name="Cros-Aarteil S."/>
            <person name="Calhoun S."/>
            <person name="Haridas S."/>
            <person name="Kuo A."/>
            <person name="Mondo S."/>
            <person name="Pangilinan J."/>
            <person name="Riley R."/>
            <person name="LaButti K."/>
            <person name="Andreopoulos B."/>
            <person name="Lipzen A."/>
            <person name="Chen C."/>
            <person name="Yan M."/>
            <person name="Daum C."/>
            <person name="Ng V."/>
            <person name="Clum A."/>
            <person name="Steindorff A."/>
            <person name="Ohm R.A."/>
            <person name="Martin F."/>
            <person name="Silar P."/>
            <person name="Natvig D.O."/>
            <person name="Lalanne C."/>
            <person name="Gautier V."/>
            <person name="Ament-Velasquez S.L."/>
            <person name="Kruys A."/>
            <person name="Hutchinson M.I."/>
            <person name="Powell A.J."/>
            <person name="Barry K."/>
            <person name="Miller A.N."/>
            <person name="Grigoriev I.V."/>
            <person name="Debuchy R."/>
            <person name="Gladieux P."/>
            <person name="Hiltunen Thoren M."/>
            <person name="Johannesson H."/>
        </authorList>
    </citation>
    <scope>NUCLEOTIDE SEQUENCE</scope>
    <source>
        <strain evidence="6">CBS 955.72</strain>
    </source>
</reference>
<evidence type="ECO:0000313" key="6">
    <source>
        <dbReference type="EMBL" id="KAK3348997.1"/>
    </source>
</evidence>
<dbReference type="GO" id="GO:0006680">
    <property type="term" value="P:glucosylceramide catabolic process"/>
    <property type="evidence" value="ECO:0007669"/>
    <property type="project" value="TreeGrafter"/>
</dbReference>
<evidence type="ECO:0000256" key="2">
    <source>
        <dbReference type="ARBA" id="ARBA00022729"/>
    </source>
</evidence>
<sequence length="520" mass="56496">MYLHHLVRLILIGLAAATARRQPAPAERNPHITLTLDPTTTFQTIDGFGFCEAFQRAHSITNLPSPWREEVLDLLFNTTTGAGFSIVRLGLGSSPDSRGDHMNSPQPNADGPFAWDRKDSGQLWVAKQAQRYGVENFIADAWSAPGYMKTNGRDDMGGWLCGVKGEGRAEGTECKGVSWVQAYAEYLARYVLAWVDEGVSIAHVGFVNEPNLIKPYATMQSDGYQAAEQTFALSVALAGIGLPSVGISCCEGQGWSYARDILAEIQDAGAEGALSLITTHTYKGLPAKPDKPLNTTIPVWVTEISPIMDRLGMTQTWYRNGSENEGLLSAINIHEALVTGNASAYVYWIGVGQSSAEAPFIWAPNLKKNVTYANMWWPNDNDTVIEVPAGTVPYTIGSTYWASAQFSRFIRPGAKRIGVRIGGISNYTAILASAYQDKGFGTVVQVINNGDQNVTAYLSTPNLGDPAAVGRKCRLDTWVTDDVKKLELVNTATTSPGIEKEVAISRRSLSTFVLKCGWKA</sequence>